<feature type="region of interest" description="Disordered" evidence="1">
    <location>
        <begin position="36"/>
        <end position="89"/>
    </location>
</feature>
<proteinExistence type="predicted"/>
<sequence>MVALEWRQSSGGEASGIEIHIGGGIGMPPATSFASPPCPVVPRNPEKGGGASRVHYLSDHPLPFSHSPYQTIRDSAPGVLHSGKKPDLR</sequence>
<protein>
    <submittedName>
        <fullName evidence="2">Uncharacterized protein</fullName>
    </submittedName>
</protein>
<dbReference type="AlphaFoldDB" id="A0A836A7D3"/>
<accession>A0A836A7D3</accession>
<name>A0A836A7D3_SHEEP</name>
<dbReference type="EMBL" id="JAEMGP010000012">
    <property type="protein sequence ID" value="KAG5202614.1"/>
    <property type="molecule type" value="Genomic_DNA"/>
</dbReference>
<evidence type="ECO:0000313" key="2">
    <source>
        <dbReference type="EMBL" id="KAG5202614.1"/>
    </source>
</evidence>
<comment type="caution">
    <text evidence="2">The sequence shown here is derived from an EMBL/GenBank/DDBJ whole genome shotgun (WGS) entry which is preliminary data.</text>
</comment>
<organism evidence="2 3">
    <name type="scientific">Ovis aries</name>
    <name type="common">Sheep</name>
    <dbReference type="NCBI Taxonomy" id="9940"/>
    <lineage>
        <taxon>Eukaryota</taxon>
        <taxon>Metazoa</taxon>
        <taxon>Chordata</taxon>
        <taxon>Craniata</taxon>
        <taxon>Vertebrata</taxon>
        <taxon>Euteleostomi</taxon>
        <taxon>Mammalia</taxon>
        <taxon>Eutheria</taxon>
        <taxon>Laurasiatheria</taxon>
        <taxon>Artiodactyla</taxon>
        <taxon>Ruminantia</taxon>
        <taxon>Pecora</taxon>
        <taxon>Bovidae</taxon>
        <taxon>Caprinae</taxon>
        <taxon>Ovis</taxon>
    </lineage>
</organism>
<dbReference type="Proteomes" id="UP000664991">
    <property type="component" value="Unassembled WGS sequence"/>
</dbReference>
<gene>
    <name evidence="2" type="ORF">JEQ12_004004</name>
</gene>
<reference evidence="2 3" key="1">
    <citation type="submission" date="2020-12" db="EMBL/GenBank/DDBJ databases">
        <title>De novo assembly of Tibetan sheep genome.</title>
        <authorList>
            <person name="Li X."/>
        </authorList>
    </citation>
    <scope>NUCLEOTIDE SEQUENCE [LARGE SCALE GENOMIC DNA]</scope>
    <source>
        <tissue evidence="2">Heart</tissue>
    </source>
</reference>
<evidence type="ECO:0000313" key="3">
    <source>
        <dbReference type="Proteomes" id="UP000664991"/>
    </source>
</evidence>
<evidence type="ECO:0000256" key="1">
    <source>
        <dbReference type="SAM" id="MobiDB-lite"/>
    </source>
</evidence>